<evidence type="ECO:0000313" key="2">
    <source>
        <dbReference type="Proteomes" id="UP000309997"/>
    </source>
</evidence>
<reference evidence="1 2" key="1">
    <citation type="journal article" date="2024" name="Plant Biotechnol. J.">
        <title>Genome and CRISPR/Cas9 system of a widespread forest tree (Populus alba) in the world.</title>
        <authorList>
            <person name="Liu Y.J."/>
            <person name="Jiang P.F."/>
            <person name="Han X.M."/>
            <person name="Li X.Y."/>
            <person name="Wang H.M."/>
            <person name="Wang Y.J."/>
            <person name="Wang X.X."/>
            <person name="Zeng Q.Y."/>
        </authorList>
    </citation>
    <scope>NUCLEOTIDE SEQUENCE [LARGE SCALE GENOMIC DNA]</scope>
    <source>
        <strain evidence="2">cv. PAL-ZL1</strain>
    </source>
</reference>
<name>A0ACC4C2W2_POPAL</name>
<evidence type="ECO:0000313" key="1">
    <source>
        <dbReference type="EMBL" id="KAL3585628.1"/>
    </source>
</evidence>
<accession>A0ACC4C2W2</accession>
<protein>
    <submittedName>
        <fullName evidence="1">Uncharacterized protein</fullName>
    </submittedName>
</protein>
<comment type="caution">
    <text evidence="1">The sequence shown here is derived from an EMBL/GenBank/DDBJ whole genome shotgun (WGS) entry which is preliminary data.</text>
</comment>
<dbReference type="Proteomes" id="UP000309997">
    <property type="component" value="Unassembled WGS sequence"/>
</dbReference>
<dbReference type="EMBL" id="RCHU02000006">
    <property type="protein sequence ID" value="KAL3585628.1"/>
    <property type="molecule type" value="Genomic_DNA"/>
</dbReference>
<keyword evidence="2" id="KW-1185">Reference proteome</keyword>
<sequence>MNVSLVLKGWLAEKLLRFQSCVGAFLNLRARGHFRKRPGQEYRKKKNGRLAFGMTSESRGLEKGSSVDEVMPMAGSYPNTSSICLWVIPSPLLADVADDDDEDAGGHS</sequence>
<gene>
    <name evidence="1" type="ORF">D5086_012495</name>
</gene>
<proteinExistence type="predicted"/>
<organism evidence="1 2">
    <name type="scientific">Populus alba</name>
    <name type="common">White poplar</name>
    <dbReference type="NCBI Taxonomy" id="43335"/>
    <lineage>
        <taxon>Eukaryota</taxon>
        <taxon>Viridiplantae</taxon>
        <taxon>Streptophyta</taxon>
        <taxon>Embryophyta</taxon>
        <taxon>Tracheophyta</taxon>
        <taxon>Spermatophyta</taxon>
        <taxon>Magnoliopsida</taxon>
        <taxon>eudicotyledons</taxon>
        <taxon>Gunneridae</taxon>
        <taxon>Pentapetalae</taxon>
        <taxon>rosids</taxon>
        <taxon>fabids</taxon>
        <taxon>Malpighiales</taxon>
        <taxon>Salicaceae</taxon>
        <taxon>Saliceae</taxon>
        <taxon>Populus</taxon>
    </lineage>
</organism>